<feature type="chain" id="PRO_5012106094" description="Peptidase C39-like domain-containing protein" evidence="1">
    <location>
        <begin position="22"/>
        <end position="430"/>
    </location>
</feature>
<dbReference type="EMBL" id="CP022098">
    <property type="protein sequence ID" value="ATB40235.1"/>
    <property type="molecule type" value="Genomic_DNA"/>
</dbReference>
<feature type="signal peptide" evidence="1">
    <location>
        <begin position="1"/>
        <end position="21"/>
    </location>
</feature>
<organism evidence="3 4">
    <name type="scientific">Cystobacter fuscus</name>
    <dbReference type="NCBI Taxonomy" id="43"/>
    <lineage>
        <taxon>Bacteria</taxon>
        <taxon>Pseudomonadati</taxon>
        <taxon>Myxococcota</taxon>
        <taxon>Myxococcia</taxon>
        <taxon>Myxococcales</taxon>
        <taxon>Cystobacterineae</taxon>
        <taxon>Archangiaceae</taxon>
        <taxon>Cystobacter</taxon>
    </lineage>
</organism>
<proteinExistence type="predicted"/>
<sequence length="430" mass="47923">MRSILRGALASLVMAVSAANAGTLPVPLFPQETNQWCWAGSGQMIMNYLGATRVSQCDQANRRLGRSDCCNSPVPSACVQPGWPEFEKYGFAYNTTSNSALSWSSLTSEINANRPVAFSWGWTGGGGHMMVASGYLTLLSTNYVYVNDPWAPNVGDQYYITYSEYVSGADHVHWRDYYNIRENPPCYSDFHNLSASSFQGCFDHHAWRDRWPVTLTAYNSSGNRLMAGSFQAVGSRPVRVLMTTQQFQSYFDTYRAQGWRPDRVSVLPTSSGPLFSVIWAPIDGAFLSLANLTEAEMSAKWNEMWNAGYLNVDLTVYNDNGVIRFAGVWVKKAHNGYATYWHMTAADFESKKQSFAAQGLMPVRFNSYSTPNGIRYAATWHPTSSGFYQAYNMTSAGYQSTYNYVAGLNQGYRLSHVSALDGVLSALWTK</sequence>
<keyword evidence="1" id="KW-0732">Signal</keyword>
<feature type="domain" description="Peptidase C39-like" evidence="2">
    <location>
        <begin position="24"/>
        <end position="150"/>
    </location>
</feature>
<dbReference type="RefSeq" id="WP_095988136.1">
    <property type="nucleotide sequence ID" value="NZ_CP022098.1"/>
</dbReference>
<accession>A0A250J8L2</accession>
<dbReference type="Gene3D" id="3.90.70.10">
    <property type="entry name" value="Cysteine proteinases"/>
    <property type="match status" value="1"/>
</dbReference>
<dbReference type="Pfam" id="PF13529">
    <property type="entry name" value="Peptidase_C39_2"/>
    <property type="match status" value="1"/>
</dbReference>
<evidence type="ECO:0000313" key="3">
    <source>
        <dbReference type="EMBL" id="ATB40235.1"/>
    </source>
</evidence>
<evidence type="ECO:0000256" key="1">
    <source>
        <dbReference type="SAM" id="SignalP"/>
    </source>
</evidence>
<reference evidence="3 4" key="1">
    <citation type="submission" date="2017-06" db="EMBL/GenBank/DDBJ databases">
        <title>Sequencing and comparative analysis of myxobacterial genomes.</title>
        <authorList>
            <person name="Rupp O."/>
            <person name="Goesmann A."/>
            <person name="Sogaard-Andersen L."/>
        </authorList>
    </citation>
    <scope>NUCLEOTIDE SEQUENCE [LARGE SCALE GENOMIC DNA]</scope>
    <source>
        <strain evidence="3 4">DSM 52655</strain>
    </source>
</reference>
<dbReference type="KEGG" id="cfus:CYFUS_005683"/>
<dbReference type="InterPro" id="IPR049511">
    <property type="entry name" value="PGH-like_rpt"/>
</dbReference>
<gene>
    <name evidence="3" type="ORF">CYFUS_005683</name>
</gene>
<evidence type="ECO:0000259" key="2">
    <source>
        <dbReference type="Pfam" id="PF13529"/>
    </source>
</evidence>
<evidence type="ECO:0000313" key="4">
    <source>
        <dbReference type="Proteomes" id="UP000217257"/>
    </source>
</evidence>
<dbReference type="AlphaFoldDB" id="A0A250J8L2"/>
<protein>
    <recommendedName>
        <fullName evidence="2">Peptidase C39-like domain-containing protein</fullName>
    </recommendedName>
</protein>
<dbReference type="Proteomes" id="UP000217257">
    <property type="component" value="Chromosome"/>
</dbReference>
<dbReference type="InterPro" id="IPR039564">
    <property type="entry name" value="Peptidase_C39-like"/>
</dbReference>
<dbReference type="Pfam" id="PF17660">
    <property type="entry name" value="BTRD1"/>
    <property type="match status" value="5"/>
</dbReference>
<name>A0A250J8L2_9BACT</name>